<evidence type="ECO:0000256" key="2">
    <source>
        <dbReference type="SAM" id="SignalP"/>
    </source>
</evidence>
<keyword evidence="2" id="KW-0732">Signal</keyword>
<evidence type="ECO:0000313" key="4">
    <source>
        <dbReference type="Proteomes" id="UP001320245"/>
    </source>
</evidence>
<dbReference type="EMBL" id="JAJSPL020000008">
    <property type="protein sequence ID" value="KAK7745378.1"/>
    <property type="molecule type" value="Genomic_DNA"/>
</dbReference>
<gene>
    <name evidence="3" type="ORF">SLS53_002874</name>
</gene>
<protein>
    <submittedName>
        <fullName evidence="3">Uncharacterized protein</fullName>
    </submittedName>
</protein>
<feature type="chain" id="PRO_5042908782" evidence="2">
    <location>
        <begin position="20"/>
        <end position="171"/>
    </location>
</feature>
<sequence length="171" mass="16673">MQISHIFLSVLATAASVHSADSTASATSTDYATSTTTLTKSLTLTKVSSSSSATPTSVATNTTTQDLVPTTGAALPVVAVVAPTTSTYFPQPNTTSSNFPQGTGVHRSNSTLIATSKVTSTAGDSSSTSTSTSSGSASASSGLSSSAGAVGVQAMQGGLLLSALGAIAMMI</sequence>
<proteinExistence type="predicted"/>
<comment type="caution">
    <text evidence="3">The sequence shown here is derived from an EMBL/GenBank/DDBJ whole genome shotgun (WGS) entry which is preliminary data.</text>
</comment>
<feature type="compositionally biased region" description="Low complexity" evidence="1">
    <location>
        <begin position="119"/>
        <end position="142"/>
    </location>
</feature>
<feature type="region of interest" description="Disordered" evidence="1">
    <location>
        <begin position="117"/>
        <end position="142"/>
    </location>
</feature>
<name>A0AAN9UCY2_9PEZI</name>
<reference evidence="3 4" key="1">
    <citation type="journal article" date="2023" name="PLoS ONE">
        <title>Cytospora paraplurivora sp. nov. isolated from orchards with fruit tree decline syndrome in Ontario, Canada.</title>
        <authorList>
            <person name="Ilyukhin E."/>
            <person name="Nguyen H.D.T."/>
            <person name="Castle A.J."/>
            <person name="Ellouze W."/>
        </authorList>
    </citation>
    <scope>NUCLEOTIDE SEQUENCE [LARGE SCALE GENOMIC DNA]</scope>
    <source>
        <strain evidence="3 4">FDS-564</strain>
    </source>
</reference>
<dbReference type="AlphaFoldDB" id="A0AAN9UCY2"/>
<evidence type="ECO:0000313" key="3">
    <source>
        <dbReference type="EMBL" id="KAK7745378.1"/>
    </source>
</evidence>
<keyword evidence="4" id="KW-1185">Reference proteome</keyword>
<dbReference type="Proteomes" id="UP001320245">
    <property type="component" value="Unassembled WGS sequence"/>
</dbReference>
<accession>A0AAN9UCY2</accession>
<feature type="signal peptide" evidence="2">
    <location>
        <begin position="1"/>
        <end position="19"/>
    </location>
</feature>
<organism evidence="3 4">
    <name type="scientific">Cytospora paraplurivora</name>
    <dbReference type="NCBI Taxonomy" id="2898453"/>
    <lineage>
        <taxon>Eukaryota</taxon>
        <taxon>Fungi</taxon>
        <taxon>Dikarya</taxon>
        <taxon>Ascomycota</taxon>
        <taxon>Pezizomycotina</taxon>
        <taxon>Sordariomycetes</taxon>
        <taxon>Sordariomycetidae</taxon>
        <taxon>Diaporthales</taxon>
        <taxon>Cytosporaceae</taxon>
        <taxon>Cytospora</taxon>
    </lineage>
</organism>
<evidence type="ECO:0000256" key="1">
    <source>
        <dbReference type="SAM" id="MobiDB-lite"/>
    </source>
</evidence>